<dbReference type="EMBL" id="FONQ01000008">
    <property type="protein sequence ID" value="SFF09032.1"/>
    <property type="molecule type" value="Genomic_DNA"/>
</dbReference>
<dbReference type="STRING" id="935223.SAMN04488131_108137"/>
<name>A0A1I2FUD3_9FLAO</name>
<sequence>MKELVVTDKTERVFNFSKNTLHSANVILAAASKKSFAGVDINISFTVMNLHIYPTYIFRNNLKNVIKH</sequence>
<proteinExistence type="predicted"/>
<dbReference type="Proteomes" id="UP000198596">
    <property type="component" value="Unassembled WGS sequence"/>
</dbReference>
<gene>
    <name evidence="1" type="ORF">SAMN04488131_108137</name>
</gene>
<keyword evidence="2" id="KW-1185">Reference proteome</keyword>
<evidence type="ECO:0000313" key="2">
    <source>
        <dbReference type="Proteomes" id="UP000198596"/>
    </source>
</evidence>
<accession>A0A1I2FUD3</accession>
<organism evidence="1 2">
    <name type="scientific">Flavobacterium xueshanense</name>
    <dbReference type="NCBI Taxonomy" id="935223"/>
    <lineage>
        <taxon>Bacteria</taxon>
        <taxon>Pseudomonadati</taxon>
        <taxon>Bacteroidota</taxon>
        <taxon>Flavobacteriia</taxon>
        <taxon>Flavobacteriales</taxon>
        <taxon>Flavobacteriaceae</taxon>
        <taxon>Flavobacterium</taxon>
    </lineage>
</organism>
<dbReference type="AlphaFoldDB" id="A0A1I2FUD3"/>
<protein>
    <submittedName>
        <fullName evidence="1">Uncharacterized protein</fullName>
    </submittedName>
</protein>
<evidence type="ECO:0000313" key="1">
    <source>
        <dbReference type="EMBL" id="SFF09032.1"/>
    </source>
</evidence>
<reference evidence="2" key="1">
    <citation type="submission" date="2016-10" db="EMBL/GenBank/DDBJ databases">
        <authorList>
            <person name="Varghese N."/>
            <person name="Submissions S."/>
        </authorList>
    </citation>
    <scope>NUCLEOTIDE SEQUENCE [LARGE SCALE GENOMIC DNA]</scope>
    <source>
        <strain evidence="2">CGMCC 1.9227</strain>
    </source>
</reference>